<evidence type="ECO:0000313" key="5">
    <source>
        <dbReference type="EMBL" id="CAI3988959.1"/>
    </source>
</evidence>
<comment type="caution">
    <text evidence="5">The sequence shown here is derived from an EMBL/GenBank/DDBJ whole genome shotgun (WGS) entry which is preliminary data.</text>
</comment>
<keyword evidence="2 3" id="KW-0802">TPR repeat</keyword>
<protein>
    <submittedName>
        <fullName evidence="6">Phorbol-ester/DAG-type domain-containing protein</fullName>
    </submittedName>
</protein>
<keyword evidence="7" id="KW-1185">Reference proteome</keyword>
<dbReference type="InterPro" id="IPR011990">
    <property type="entry name" value="TPR-like_helical_dom_sf"/>
</dbReference>
<dbReference type="EMBL" id="CAMXCT020001318">
    <property type="protein sequence ID" value="CAL1142334.1"/>
    <property type="molecule type" value="Genomic_DNA"/>
</dbReference>
<evidence type="ECO:0000256" key="3">
    <source>
        <dbReference type="PROSITE-ProRule" id="PRU00339"/>
    </source>
</evidence>
<dbReference type="InterPro" id="IPR019734">
    <property type="entry name" value="TPR_rpt"/>
</dbReference>
<reference evidence="5" key="1">
    <citation type="submission" date="2022-10" db="EMBL/GenBank/DDBJ databases">
        <authorList>
            <person name="Chen Y."/>
            <person name="Dougan E. K."/>
            <person name="Chan C."/>
            <person name="Rhodes N."/>
            <person name="Thang M."/>
        </authorList>
    </citation>
    <scope>NUCLEOTIDE SEQUENCE</scope>
</reference>
<dbReference type="InterPro" id="IPR050498">
    <property type="entry name" value="Ycf3"/>
</dbReference>
<dbReference type="SMART" id="SM00028">
    <property type="entry name" value="TPR"/>
    <property type="match status" value="8"/>
</dbReference>
<evidence type="ECO:0000313" key="6">
    <source>
        <dbReference type="EMBL" id="CAL4776271.1"/>
    </source>
</evidence>
<proteinExistence type="predicted"/>
<gene>
    <name evidence="5" type="ORF">C1SCF055_LOCUS16068</name>
</gene>
<evidence type="ECO:0000313" key="7">
    <source>
        <dbReference type="Proteomes" id="UP001152797"/>
    </source>
</evidence>
<feature type="repeat" description="TPR" evidence="3">
    <location>
        <begin position="515"/>
        <end position="548"/>
    </location>
</feature>
<reference evidence="6 7" key="2">
    <citation type="submission" date="2024-05" db="EMBL/GenBank/DDBJ databases">
        <authorList>
            <person name="Chen Y."/>
            <person name="Shah S."/>
            <person name="Dougan E. K."/>
            <person name="Thang M."/>
            <person name="Chan C."/>
        </authorList>
    </citation>
    <scope>NUCLEOTIDE SEQUENCE [LARGE SCALE GENOMIC DNA]</scope>
</reference>
<evidence type="ECO:0000256" key="1">
    <source>
        <dbReference type="ARBA" id="ARBA00022737"/>
    </source>
</evidence>
<dbReference type="Gene3D" id="1.25.40.10">
    <property type="entry name" value="Tetratricopeptide repeat domain"/>
    <property type="match status" value="3"/>
</dbReference>
<feature type="repeat" description="TPR" evidence="3">
    <location>
        <begin position="201"/>
        <end position="234"/>
    </location>
</feature>
<keyword evidence="4" id="KW-0175">Coiled coil</keyword>
<accession>A0A9P1CC87</accession>
<dbReference type="EMBL" id="CAMXCT010001318">
    <property type="protein sequence ID" value="CAI3988959.1"/>
    <property type="molecule type" value="Genomic_DNA"/>
</dbReference>
<dbReference type="Pfam" id="PF13181">
    <property type="entry name" value="TPR_8"/>
    <property type="match status" value="1"/>
</dbReference>
<evidence type="ECO:0000256" key="2">
    <source>
        <dbReference type="ARBA" id="ARBA00022803"/>
    </source>
</evidence>
<dbReference type="EMBL" id="CAMXCT030001318">
    <property type="protein sequence ID" value="CAL4776271.1"/>
    <property type="molecule type" value="Genomic_DNA"/>
</dbReference>
<feature type="repeat" description="TPR" evidence="3">
    <location>
        <begin position="431"/>
        <end position="464"/>
    </location>
</feature>
<dbReference type="Proteomes" id="UP001152797">
    <property type="component" value="Unassembled WGS sequence"/>
</dbReference>
<dbReference type="PANTHER" id="PTHR44858">
    <property type="entry name" value="TETRATRICOPEPTIDE REPEAT PROTEIN 6"/>
    <property type="match status" value="1"/>
</dbReference>
<organism evidence="5">
    <name type="scientific">Cladocopium goreaui</name>
    <dbReference type="NCBI Taxonomy" id="2562237"/>
    <lineage>
        <taxon>Eukaryota</taxon>
        <taxon>Sar</taxon>
        <taxon>Alveolata</taxon>
        <taxon>Dinophyceae</taxon>
        <taxon>Suessiales</taxon>
        <taxon>Symbiodiniaceae</taxon>
        <taxon>Cladocopium</taxon>
    </lineage>
</organism>
<dbReference type="SUPFAM" id="SSF48452">
    <property type="entry name" value="TPR-like"/>
    <property type="match status" value="3"/>
</dbReference>
<evidence type="ECO:0000256" key="4">
    <source>
        <dbReference type="SAM" id="Coils"/>
    </source>
</evidence>
<feature type="coiled-coil region" evidence="4">
    <location>
        <begin position="528"/>
        <end position="590"/>
    </location>
</feature>
<name>A0A9P1CC87_9DINO</name>
<dbReference type="PANTHER" id="PTHR44858:SF1">
    <property type="entry name" value="UDP-N-ACETYLGLUCOSAMINE--PEPTIDE N-ACETYLGLUCOSAMINYLTRANSFERASE SPINDLY-RELATED"/>
    <property type="match status" value="1"/>
</dbReference>
<keyword evidence="1" id="KW-0677">Repeat</keyword>
<dbReference type="AlphaFoldDB" id="A0A9P1CC87"/>
<sequence>MMQRCKLQAFEAARKCLEEVDTKSLDYAKILMNIGVIHAETGRYPVALESYELAKELFVGLKRLKSKNGARLLGNIAVAKSKTAMDSNPNWEEVVSAFTTALQMFQQQGLMRSKEGVRLLIQAGQAKEETGNFADALEDYKAARATLEEAGAIGSKMGIEVLEKMSDVQFELDDLEGAEANLVMAVEKTDAKGFLDSLEGAKILQKLGDLQTELNGYQEALTSYRSAREILEDRNELKGFAAACLLANMATLEADAAGDSCDSCDSLKLFEEAKKLFQEAEALDTEEGADLLVNLAAQCLKTGEVDSALQHLHEAREIFQSNLLEDSLAGVKFWMNLGSALMQKGIQNESIESVESEASPDLNQAQEAFQAARRVLEAAKAEDTLLAVELSALTAQAHIKAENFAAALLESEQTKTLIQTQPRLGESDAAAQVFYNLGLCYAEREDFDQALSSLEASVGSLSTQGPLSSALAAEICGAWADVYFEAGEASKAVETYDMACQAADAANDIDMEEVALLYTKRGLALAEAGDLEEALKDHEQARSLAEEHSFLQSSLGADILVNMGIAKANGQLLEEAVADFEAALQVLEETEMLDTEMGARVFQDLSIAQKQLGDMEGAQESEANARQILDLCEDTEPDG</sequence>
<dbReference type="PROSITE" id="PS50005">
    <property type="entry name" value="TPR"/>
    <property type="match status" value="3"/>
</dbReference>